<proteinExistence type="predicted"/>
<keyword evidence="3" id="KW-1185">Reference proteome</keyword>
<dbReference type="EMBL" id="VYQE01000001">
    <property type="protein sequence ID" value="KAA9010496.1"/>
    <property type="molecule type" value="Genomic_DNA"/>
</dbReference>
<protein>
    <submittedName>
        <fullName evidence="2">Uncharacterized protein</fullName>
    </submittedName>
</protein>
<accession>A0A5J5GQ35</accession>
<keyword evidence="1" id="KW-0472">Membrane</keyword>
<organism evidence="2 3">
    <name type="scientific">Histidinibacterium aquaticum</name>
    <dbReference type="NCBI Taxonomy" id="2613962"/>
    <lineage>
        <taxon>Bacteria</taxon>
        <taxon>Pseudomonadati</taxon>
        <taxon>Pseudomonadota</taxon>
        <taxon>Alphaproteobacteria</taxon>
        <taxon>Rhodobacterales</taxon>
        <taxon>Paracoccaceae</taxon>
        <taxon>Histidinibacterium</taxon>
    </lineage>
</organism>
<keyword evidence="1" id="KW-1133">Transmembrane helix</keyword>
<name>A0A5J5GQ35_9RHOB</name>
<comment type="caution">
    <text evidence="2">The sequence shown here is derived from an EMBL/GenBank/DDBJ whole genome shotgun (WGS) entry which is preliminary data.</text>
</comment>
<reference evidence="2 3" key="1">
    <citation type="submission" date="2019-09" db="EMBL/GenBank/DDBJ databases">
        <authorList>
            <person name="Park J.-S."/>
            <person name="Choi H.-J."/>
        </authorList>
    </citation>
    <scope>NUCLEOTIDE SEQUENCE [LARGE SCALE GENOMIC DNA]</scope>
    <source>
        <strain evidence="2 3">176SS1-4</strain>
    </source>
</reference>
<gene>
    <name evidence="2" type="ORF">F3S47_04430</name>
</gene>
<dbReference type="RefSeq" id="WP_150443982.1">
    <property type="nucleotide sequence ID" value="NZ_VYQE01000001.1"/>
</dbReference>
<evidence type="ECO:0000313" key="3">
    <source>
        <dbReference type="Proteomes" id="UP000326554"/>
    </source>
</evidence>
<evidence type="ECO:0000313" key="2">
    <source>
        <dbReference type="EMBL" id="KAA9010496.1"/>
    </source>
</evidence>
<feature type="transmembrane region" description="Helical" evidence="1">
    <location>
        <begin position="26"/>
        <end position="44"/>
    </location>
</feature>
<evidence type="ECO:0000256" key="1">
    <source>
        <dbReference type="SAM" id="Phobius"/>
    </source>
</evidence>
<keyword evidence="1" id="KW-0812">Transmembrane</keyword>
<dbReference type="AlphaFoldDB" id="A0A5J5GQ35"/>
<dbReference type="Proteomes" id="UP000326554">
    <property type="component" value="Unassembled WGS sequence"/>
</dbReference>
<sequence length="182" mass="19446">MHPEYLAITVVLSIWAVEVSPAAPGVLMAVSLMTAGLMLLRWIVQQIMLIIACRGSASRVDAQLTLARALSRAAKAPEGVQRAIDRMIAAYALRPGEADTMPASEVLDERQRLALLLADEARSHDVLPTGLRAPGTAMLRDALMARAGTAAETYGRLFEEAEELAFGPAVEPEEAPDTAEIA</sequence>